<keyword evidence="2" id="KW-1185">Reference proteome</keyword>
<organism evidence="1 2">
    <name type="scientific">Cetraspora pellucida</name>
    <dbReference type="NCBI Taxonomy" id="1433469"/>
    <lineage>
        <taxon>Eukaryota</taxon>
        <taxon>Fungi</taxon>
        <taxon>Fungi incertae sedis</taxon>
        <taxon>Mucoromycota</taxon>
        <taxon>Glomeromycotina</taxon>
        <taxon>Glomeromycetes</taxon>
        <taxon>Diversisporales</taxon>
        <taxon>Gigasporaceae</taxon>
        <taxon>Cetraspora</taxon>
    </lineage>
</organism>
<evidence type="ECO:0000313" key="2">
    <source>
        <dbReference type="Proteomes" id="UP000789759"/>
    </source>
</evidence>
<reference evidence="1" key="1">
    <citation type="submission" date="2021-06" db="EMBL/GenBank/DDBJ databases">
        <authorList>
            <person name="Kallberg Y."/>
            <person name="Tangrot J."/>
            <person name="Rosling A."/>
        </authorList>
    </citation>
    <scope>NUCLEOTIDE SEQUENCE</scope>
    <source>
        <strain evidence="1">FL966</strain>
    </source>
</reference>
<protein>
    <submittedName>
        <fullName evidence="1">761_t:CDS:1</fullName>
    </submittedName>
</protein>
<gene>
    <name evidence="1" type="ORF">CPELLU_LOCUS4662</name>
</gene>
<evidence type="ECO:0000313" key="1">
    <source>
        <dbReference type="EMBL" id="CAG8549077.1"/>
    </source>
</evidence>
<proteinExistence type="predicted"/>
<dbReference type="AlphaFoldDB" id="A0A9N9B0P5"/>
<name>A0A9N9B0P5_9GLOM</name>
<comment type="caution">
    <text evidence="1">The sequence shown here is derived from an EMBL/GenBank/DDBJ whole genome shotgun (WGS) entry which is preliminary data.</text>
</comment>
<dbReference type="Proteomes" id="UP000789759">
    <property type="component" value="Unassembled WGS sequence"/>
</dbReference>
<dbReference type="EMBL" id="CAJVQA010002495">
    <property type="protein sequence ID" value="CAG8549077.1"/>
    <property type="molecule type" value="Genomic_DNA"/>
</dbReference>
<sequence>MIVTSLRTIIFFKYHPIQDLAKEYLIPIINVEIEETDIVEDDSTYNPKEDDDYNIDEGRPLDNFSEENSEWCEENNFNKYKNPGQ</sequence>
<accession>A0A9N9B0P5</accession>